<reference evidence="6 7" key="1">
    <citation type="submission" date="2010-12" db="EMBL/GenBank/DDBJ databases">
        <authorList>
            <person name="Muzny D."/>
            <person name="Qin X."/>
            <person name="Deng J."/>
            <person name="Jiang H."/>
            <person name="Liu Y."/>
            <person name="Qu J."/>
            <person name="Song X.-Z."/>
            <person name="Zhang L."/>
            <person name="Thornton R."/>
            <person name="Coyle M."/>
            <person name="Francisco L."/>
            <person name="Jackson L."/>
            <person name="Javaid M."/>
            <person name="Korchina V."/>
            <person name="Kovar C."/>
            <person name="Mata R."/>
            <person name="Mathew T."/>
            <person name="Ngo R."/>
            <person name="Nguyen L."/>
            <person name="Nguyen N."/>
            <person name="Okwuonu G."/>
            <person name="Ongeri F."/>
            <person name="Pham C."/>
            <person name="Simmons D."/>
            <person name="Wilczek-Boney K."/>
            <person name="Hale W."/>
            <person name="Jakkamsetti A."/>
            <person name="Pham P."/>
            <person name="Ruth R."/>
            <person name="San Lucas F."/>
            <person name="Warren J."/>
            <person name="Zhang J."/>
            <person name="Zhao Z."/>
            <person name="Zhou C."/>
            <person name="Zhu D."/>
            <person name="Lee S."/>
            <person name="Bess C."/>
            <person name="Blankenburg K."/>
            <person name="Forbes L."/>
            <person name="Fu Q."/>
            <person name="Gubbala S."/>
            <person name="Hirani K."/>
            <person name="Jayaseelan J.C."/>
            <person name="Lara F."/>
            <person name="Munidasa M."/>
            <person name="Palculict T."/>
            <person name="Patil S."/>
            <person name="Pu L.-L."/>
            <person name="Saada N."/>
            <person name="Tang L."/>
            <person name="Weissenberger G."/>
            <person name="Zhu Y."/>
            <person name="Hemphill L."/>
            <person name="Shang Y."/>
            <person name="Youmans B."/>
            <person name="Ayvaz T."/>
            <person name="Ross M."/>
            <person name="Santibanez J."/>
            <person name="Aqrawi P."/>
            <person name="Gross S."/>
            <person name="Joshi V."/>
            <person name="Fowler G."/>
            <person name="Nazareth L."/>
            <person name="Reid J."/>
            <person name="Worley K."/>
            <person name="Petrosino J."/>
            <person name="Highlander S."/>
            <person name="Gibbs R."/>
        </authorList>
    </citation>
    <scope>NUCLEOTIDE SEQUENCE [LARGE SCALE GENOMIC DNA]</scope>
    <source>
        <strain evidence="6 7">ATCC 51599</strain>
    </source>
</reference>
<dbReference type="HOGENOM" id="CLU_045498_6_0_4"/>
<dbReference type="InterPro" id="IPR002781">
    <property type="entry name" value="TM_pro_TauE-like"/>
</dbReference>
<feature type="transmembrane region" description="Helical" evidence="5">
    <location>
        <begin position="182"/>
        <end position="202"/>
    </location>
</feature>
<dbReference type="RefSeq" id="WP_005673985.1">
    <property type="nucleotide sequence ID" value="NZ_CP146288.1"/>
</dbReference>
<gene>
    <name evidence="6" type="ORF">HMPREF0551_1663</name>
</gene>
<dbReference type="GO" id="GO:0005886">
    <property type="term" value="C:plasma membrane"/>
    <property type="evidence" value="ECO:0007669"/>
    <property type="project" value="UniProtKB-SubCell"/>
</dbReference>
<feature type="transmembrane region" description="Helical" evidence="5">
    <location>
        <begin position="102"/>
        <end position="122"/>
    </location>
</feature>
<dbReference type="eggNOG" id="COG0730">
    <property type="taxonomic scope" value="Bacteria"/>
</dbReference>
<evidence type="ECO:0000313" key="6">
    <source>
        <dbReference type="EMBL" id="EFV94598.1"/>
    </source>
</evidence>
<evidence type="ECO:0000256" key="3">
    <source>
        <dbReference type="ARBA" id="ARBA00022989"/>
    </source>
</evidence>
<dbReference type="PANTHER" id="PTHR43483:SF3">
    <property type="entry name" value="MEMBRANE TRANSPORTER PROTEIN HI_0806-RELATED"/>
    <property type="match status" value="1"/>
</dbReference>
<evidence type="ECO:0000256" key="4">
    <source>
        <dbReference type="ARBA" id="ARBA00023136"/>
    </source>
</evidence>
<feature type="transmembrane region" description="Helical" evidence="5">
    <location>
        <begin position="247"/>
        <end position="265"/>
    </location>
</feature>
<comment type="caution">
    <text evidence="6">The sequence shown here is derived from an EMBL/GenBank/DDBJ whole genome shotgun (WGS) entry which is preliminary data.</text>
</comment>
<dbReference type="AlphaFoldDB" id="E7RY99"/>
<keyword evidence="4 5" id="KW-0472">Membrane</keyword>
<evidence type="ECO:0000256" key="2">
    <source>
        <dbReference type="ARBA" id="ARBA00022692"/>
    </source>
</evidence>
<dbReference type="Proteomes" id="UP000011021">
    <property type="component" value="Unassembled WGS sequence"/>
</dbReference>
<feature type="transmembrane region" description="Helical" evidence="5">
    <location>
        <begin position="214"/>
        <end position="235"/>
    </location>
</feature>
<protein>
    <recommendedName>
        <fullName evidence="5">Probable membrane transporter protein</fullName>
    </recommendedName>
</protein>
<accession>E7RY99</accession>
<evidence type="ECO:0000256" key="5">
    <source>
        <dbReference type="RuleBase" id="RU363041"/>
    </source>
</evidence>
<keyword evidence="7" id="KW-1185">Reference proteome</keyword>
<feature type="transmembrane region" description="Helical" evidence="5">
    <location>
        <begin position="78"/>
        <end position="96"/>
    </location>
</feature>
<proteinExistence type="inferred from homology"/>
<feature type="transmembrane region" description="Helical" evidence="5">
    <location>
        <begin position="7"/>
        <end position="36"/>
    </location>
</feature>
<dbReference type="PANTHER" id="PTHR43483">
    <property type="entry name" value="MEMBRANE TRANSPORTER PROTEIN HI_0806-RELATED"/>
    <property type="match status" value="1"/>
</dbReference>
<organism evidence="6 7">
    <name type="scientific">Lautropia mirabilis ATCC 51599</name>
    <dbReference type="NCBI Taxonomy" id="887898"/>
    <lineage>
        <taxon>Bacteria</taxon>
        <taxon>Pseudomonadati</taxon>
        <taxon>Pseudomonadota</taxon>
        <taxon>Betaproteobacteria</taxon>
        <taxon>Burkholderiales</taxon>
        <taxon>Burkholderiaceae</taxon>
        <taxon>Lautropia</taxon>
    </lineage>
</organism>
<dbReference type="EMBL" id="AEQP01000014">
    <property type="protein sequence ID" value="EFV94598.1"/>
    <property type="molecule type" value="Genomic_DNA"/>
</dbReference>
<keyword evidence="2 5" id="KW-0812">Transmembrane</keyword>
<evidence type="ECO:0000256" key="1">
    <source>
        <dbReference type="ARBA" id="ARBA00004141"/>
    </source>
</evidence>
<name>E7RY99_9BURK</name>
<evidence type="ECO:0000313" key="7">
    <source>
        <dbReference type="Proteomes" id="UP000011021"/>
    </source>
</evidence>
<keyword evidence="5" id="KW-1003">Cell membrane</keyword>
<feature type="transmembrane region" description="Helical" evidence="5">
    <location>
        <begin position="48"/>
        <end position="66"/>
    </location>
</feature>
<dbReference type="Pfam" id="PF01925">
    <property type="entry name" value="TauE"/>
    <property type="match status" value="1"/>
</dbReference>
<feature type="transmembrane region" description="Helical" evidence="5">
    <location>
        <begin position="143"/>
        <end position="170"/>
    </location>
</feature>
<dbReference type="STRING" id="887898.HMPREF0551_1663"/>
<comment type="subcellular location">
    <subcellularLocation>
        <location evidence="5">Cell membrane</location>
        <topology evidence="5">Multi-pass membrane protein</topology>
    </subcellularLocation>
    <subcellularLocation>
        <location evidence="1">Membrane</location>
        <topology evidence="1">Multi-pass membrane protein</topology>
    </subcellularLocation>
</comment>
<sequence length="271" mass="28173">MTATTVVMLLLMGCGGGFLAGLLGVGGGMVLVPFLVMIFDHAGHDPAMVVQTALATALATIMFTSLSSMRAHHRKGAVQWHLVWLLAPGILVGGQLGSRIVAWLPGQVLAVAFALFVGWMGSRMLRGARRVEPDVPARLPGRLGLAVVGTGIGVLSAIFGAGGGFVTVPFLNSRGVPLPKAIATSAACGFPIAFSGTLGYMVMGWWQGLPGGALAYLDVRALFTIVPMSMLFAPVGAYMAHRLPVPTLKRAFACLLFGLAGYMLVRATRGA</sequence>
<comment type="similarity">
    <text evidence="5">Belongs to the 4-toluene sulfonate uptake permease (TSUP) (TC 2.A.102) family.</text>
</comment>
<keyword evidence="3 5" id="KW-1133">Transmembrane helix</keyword>